<name>A0ABS2U0B6_9ACTN</name>
<accession>A0ABS2U0B6</accession>
<gene>
    <name evidence="5" type="ORF">ITX44_29680</name>
</gene>
<dbReference type="Gene3D" id="3.40.50.300">
    <property type="entry name" value="P-loop containing nucleotide triphosphate hydrolases"/>
    <property type="match status" value="1"/>
</dbReference>
<dbReference type="PANTHER" id="PTHR35807:SF1">
    <property type="entry name" value="TRANSCRIPTIONAL REGULATOR REDD"/>
    <property type="match status" value="1"/>
</dbReference>
<protein>
    <submittedName>
        <fullName evidence="5">Tetratricopeptide repeat protein</fullName>
    </submittedName>
</protein>
<dbReference type="InterPro" id="IPR036388">
    <property type="entry name" value="WH-like_DNA-bd_sf"/>
</dbReference>
<dbReference type="InterPro" id="IPR051677">
    <property type="entry name" value="AfsR-DnrI-RedD_regulator"/>
</dbReference>
<dbReference type="SMART" id="SM00028">
    <property type="entry name" value="TPR"/>
    <property type="match status" value="7"/>
</dbReference>
<dbReference type="Gene3D" id="1.25.40.10">
    <property type="entry name" value="Tetratricopeptide repeat domain"/>
    <property type="match status" value="3"/>
</dbReference>
<dbReference type="Pfam" id="PF03704">
    <property type="entry name" value="BTAD"/>
    <property type="match status" value="1"/>
</dbReference>
<dbReference type="SUPFAM" id="SSF52540">
    <property type="entry name" value="P-loop containing nucleoside triphosphate hydrolases"/>
    <property type="match status" value="1"/>
</dbReference>
<dbReference type="PRINTS" id="PR00364">
    <property type="entry name" value="DISEASERSIST"/>
</dbReference>
<comment type="caution">
    <text evidence="5">The sequence shown here is derived from an EMBL/GenBank/DDBJ whole genome shotgun (WGS) entry which is preliminary data.</text>
</comment>
<keyword evidence="6" id="KW-1185">Reference proteome</keyword>
<sequence length="1038" mass="113141">MDIDIVVLGPVELHVRGRLELSGAAKVVHLLAALALDAGKAVPLETLSRRIWDDVLPGKPSASLHAYATRLRRRLGDERLVQQQAHAYTLDVPPHAVDYHRFEHLVVQARSLASSGDDTQALALLRRAEALWRGAPLTGFTGLWAQQVRRGLAERRLAATLFRIEIELRAGHFAGLMEELSGLLDRHPTDETVVRHFMIAAHGNGRQSDALRAYESVRRRLRQFGTEPGEALTQVYRRILDQVPAGELVTPAPRAGSAAPAPQNLPAHSKLLVGRAQELRALRNAGASVVAFQAISGMAGVGKTLLALHAARDLADQYPDGQVHINLGAHASRRPLSPEAALTALLRTFGVPVKALPHDLDGLVTLWRTVLGTRRAVIVLDDAADAAQIQPLLPGDSPSLVLITSRRRLTGIPGIHHVFIDVLTPADAQSLLTERAGLAPGRASEDIAALARLCGNLPLALELAAARLRSHPAWTVGHLVQRMSQDSDRLAEIRDGRSEIASVFAFSYQDLTAEEQRVFRLLALHRSHTFDIYATAALVGLPLATTERVLESLLDAHLLQEPAADRYEFHDLIAVYAQSLMLYDPHSVRERALEALTTFHLYAVAAADRLLHPRRRHLVLPSPPATLRLPEWSGPQQAKAWLLAEIGAVIDAEARLREGGDHERAAYLADVAGSFLDAEGLWGPAATMHTYAARYWDEVGDRSAQAHALLALASVQSQAGRYEEAERNSHRALASARAVADEDAEAEALRSLWLVCWNLGRLKESQIHQQQALDIRLRSGDVWQIARARNNLGISLFQLGQHASAMECFATALDGFVRAGDPRGEAQALNNLGDLHHHMGQEGQARMALSRSLDLTTEFGSRAEKAILQLNLANTMQEPGDLERTLNLYREALVAFRHIGDKRNETVTLNAIGTALHRAGQHAEASAHHTVALALAREIGAAQEEVQALRGLGSAEFSSGRGDSGVQQLTEALALAERIGASEEEARAHMALADLHLAADRRGEAVRHLWRAHDRFLALNEAESAALLARLRDLAEPA</sequence>
<dbReference type="Pfam" id="PF00931">
    <property type="entry name" value="NB-ARC"/>
    <property type="match status" value="1"/>
</dbReference>
<dbReference type="Pfam" id="PF13424">
    <property type="entry name" value="TPR_12"/>
    <property type="match status" value="2"/>
</dbReference>
<dbReference type="Gene3D" id="1.10.10.10">
    <property type="entry name" value="Winged helix-like DNA-binding domain superfamily/Winged helix DNA-binding domain"/>
    <property type="match status" value="1"/>
</dbReference>
<organism evidence="5 6">
    <name type="scientific">Actinacidiphila acididurans</name>
    <dbReference type="NCBI Taxonomy" id="2784346"/>
    <lineage>
        <taxon>Bacteria</taxon>
        <taxon>Bacillati</taxon>
        <taxon>Actinomycetota</taxon>
        <taxon>Actinomycetes</taxon>
        <taxon>Kitasatosporales</taxon>
        <taxon>Streptomycetaceae</taxon>
        <taxon>Actinacidiphila</taxon>
    </lineage>
</organism>
<evidence type="ECO:0000313" key="6">
    <source>
        <dbReference type="Proteomes" id="UP000749040"/>
    </source>
</evidence>
<dbReference type="RefSeq" id="WP_205360893.1">
    <property type="nucleotide sequence ID" value="NZ_JADKYB010000019.1"/>
</dbReference>
<proteinExistence type="predicted"/>
<dbReference type="EMBL" id="JADKYB010000019">
    <property type="protein sequence ID" value="MBM9508651.1"/>
    <property type="molecule type" value="Genomic_DNA"/>
</dbReference>
<dbReference type="SMART" id="SM01043">
    <property type="entry name" value="BTAD"/>
    <property type="match status" value="1"/>
</dbReference>
<keyword evidence="3" id="KW-0804">Transcription</keyword>
<dbReference type="InterPro" id="IPR019734">
    <property type="entry name" value="TPR_rpt"/>
</dbReference>
<dbReference type="InterPro" id="IPR011990">
    <property type="entry name" value="TPR-like_helical_dom_sf"/>
</dbReference>
<dbReference type="SUPFAM" id="SSF48452">
    <property type="entry name" value="TPR-like"/>
    <property type="match status" value="3"/>
</dbReference>
<evidence type="ECO:0000313" key="5">
    <source>
        <dbReference type="EMBL" id="MBM9508651.1"/>
    </source>
</evidence>
<dbReference type="SUPFAM" id="SSF46894">
    <property type="entry name" value="C-terminal effector domain of the bipartite response regulators"/>
    <property type="match status" value="1"/>
</dbReference>
<dbReference type="Proteomes" id="UP000749040">
    <property type="component" value="Unassembled WGS sequence"/>
</dbReference>
<dbReference type="InterPro" id="IPR016032">
    <property type="entry name" value="Sig_transdc_resp-reg_C-effctor"/>
</dbReference>
<dbReference type="CDD" id="cd15831">
    <property type="entry name" value="BTAD"/>
    <property type="match status" value="1"/>
</dbReference>
<keyword evidence="2" id="KW-0805">Transcription regulation</keyword>
<dbReference type="InterPro" id="IPR005158">
    <property type="entry name" value="BTAD"/>
</dbReference>
<dbReference type="InterPro" id="IPR027417">
    <property type="entry name" value="P-loop_NTPase"/>
</dbReference>
<reference evidence="5 6" key="1">
    <citation type="submission" date="2021-01" db="EMBL/GenBank/DDBJ databases">
        <title>Streptomyces acididurans sp. nov., isolated from a peat swamp forest soil.</title>
        <authorList>
            <person name="Chantavorakit T."/>
            <person name="Duangmal K."/>
        </authorList>
    </citation>
    <scope>NUCLEOTIDE SEQUENCE [LARGE SCALE GENOMIC DNA]</scope>
    <source>
        <strain evidence="5 6">KK5PA1</strain>
    </source>
</reference>
<dbReference type="PANTHER" id="PTHR35807">
    <property type="entry name" value="TRANSCRIPTIONAL REGULATOR REDD-RELATED"/>
    <property type="match status" value="1"/>
</dbReference>
<dbReference type="InterPro" id="IPR002182">
    <property type="entry name" value="NB-ARC"/>
</dbReference>
<evidence type="ECO:0000256" key="1">
    <source>
        <dbReference type="ARBA" id="ARBA00023012"/>
    </source>
</evidence>
<evidence type="ECO:0000259" key="4">
    <source>
        <dbReference type="SMART" id="SM01043"/>
    </source>
</evidence>
<evidence type="ECO:0000256" key="2">
    <source>
        <dbReference type="ARBA" id="ARBA00023015"/>
    </source>
</evidence>
<evidence type="ECO:0000256" key="3">
    <source>
        <dbReference type="ARBA" id="ARBA00023163"/>
    </source>
</evidence>
<feature type="domain" description="Bacterial transcriptional activator" evidence="4">
    <location>
        <begin position="97"/>
        <end position="240"/>
    </location>
</feature>
<keyword evidence="1" id="KW-0902">Two-component regulatory system</keyword>